<keyword evidence="6" id="KW-1185">Reference proteome</keyword>
<dbReference type="Proteomes" id="UP000002866">
    <property type="component" value="Chromosome 1"/>
</dbReference>
<gene>
    <name evidence="5" type="primary">TBLA0A04970</name>
    <name evidence="5" type="ORF">TBLA_0A04970</name>
</gene>
<dbReference type="OrthoDB" id="4063222at2759"/>
<sequence length="181" mass="21252">MDIVNNSIWKFDILYGLESICSVFDNIYFLRSIGLISDTNLFYRLLNRSELGSKIWLITLVLNIRKDTLELLKLLKLKTKISDELEFQLTKLKMEKIGNYSKDVTLIIKDKLQNSLKIINNSIKDRIFDLIQNLIYLLILLINIGGHYYKSLQRFKHILEIISNMLIVSRVFSTNFNLANF</sequence>
<dbReference type="FunCoup" id="I2GVY8">
    <property type="interactions" value="34"/>
</dbReference>
<evidence type="ECO:0000313" key="6">
    <source>
        <dbReference type="Proteomes" id="UP000002866"/>
    </source>
</evidence>
<dbReference type="AlphaFoldDB" id="I2GVY8"/>
<name>I2GVY8_HENB6</name>
<dbReference type="GO" id="GO:0016559">
    <property type="term" value="P:peroxisome fission"/>
    <property type="evidence" value="ECO:0007669"/>
    <property type="project" value="InterPro"/>
</dbReference>
<evidence type="ECO:0000256" key="3">
    <source>
        <dbReference type="ARBA" id="ARBA00046271"/>
    </source>
</evidence>
<feature type="transmembrane region" description="Helical" evidence="4">
    <location>
        <begin position="130"/>
        <end position="149"/>
    </location>
</feature>
<evidence type="ECO:0000256" key="4">
    <source>
        <dbReference type="SAM" id="Phobius"/>
    </source>
</evidence>
<dbReference type="eggNOG" id="ENOG502S4ZE">
    <property type="taxonomic scope" value="Eukaryota"/>
</dbReference>
<dbReference type="EMBL" id="HE806316">
    <property type="protein sequence ID" value="CCH58290.1"/>
    <property type="molecule type" value="Genomic_DNA"/>
</dbReference>
<dbReference type="GeneID" id="14493567"/>
<dbReference type="HOGENOM" id="CLU_118179_0_0_1"/>
<evidence type="ECO:0000313" key="5">
    <source>
        <dbReference type="EMBL" id="CCH58290.1"/>
    </source>
</evidence>
<keyword evidence="4" id="KW-1133">Transmembrane helix</keyword>
<keyword evidence="4" id="KW-0812">Transmembrane</keyword>
<reference evidence="5 6" key="1">
    <citation type="journal article" date="2011" name="Proc. Natl. Acad. Sci. U.S.A.">
        <title>Evolutionary erosion of yeast sex chromosomes by mating-type switching accidents.</title>
        <authorList>
            <person name="Gordon J.L."/>
            <person name="Armisen D."/>
            <person name="Proux-Wera E."/>
            <person name="Oheigeartaigh S.S."/>
            <person name="Byrne K.P."/>
            <person name="Wolfe K.H."/>
        </authorList>
    </citation>
    <scope>NUCLEOTIDE SEQUENCE [LARGE SCALE GENOMIC DNA]</scope>
    <source>
        <strain evidence="6">ATCC 34711 / CBS 6284 / DSM 70876 / NBRC 10599 / NRRL Y-10934 / UCD 77-7</strain>
    </source>
</reference>
<keyword evidence="2" id="KW-0576">Peroxisome</keyword>
<dbReference type="InterPro" id="IPR008733">
    <property type="entry name" value="PEX11"/>
</dbReference>
<dbReference type="OMA" id="GSKIWFV"/>
<organism evidence="5 6">
    <name type="scientific">Henningerozyma blattae (strain ATCC 34711 / CBS 6284 / DSM 70876 / NBRC 10599 / NRRL Y-10934 / UCD 77-7)</name>
    <name type="common">Yeast</name>
    <name type="synonym">Tetrapisispora blattae</name>
    <dbReference type="NCBI Taxonomy" id="1071380"/>
    <lineage>
        <taxon>Eukaryota</taxon>
        <taxon>Fungi</taxon>
        <taxon>Dikarya</taxon>
        <taxon>Ascomycota</taxon>
        <taxon>Saccharomycotina</taxon>
        <taxon>Saccharomycetes</taxon>
        <taxon>Saccharomycetales</taxon>
        <taxon>Saccharomycetaceae</taxon>
        <taxon>Henningerozyma</taxon>
    </lineage>
</organism>
<evidence type="ECO:0000256" key="2">
    <source>
        <dbReference type="ARBA" id="ARBA00023140"/>
    </source>
</evidence>
<dbReference type="Pfam" id="PF05648">
    <property type="entry name" value="PEX11"/>
    <property type="match status" value="1"/>
</dbReference>
<accession>I2GVY8</accession>
<comment type="subcellular location">
    <subcellularLocation>
        <location evidence="3">Peroxisome membrane</location>
    </subcellularLocation>
</comment>
<protein>
    <submittedName>
        <fullName evidence="5">Uncharacterized protein</fullName>
    </submittedName>
</protein>
<dbReference type="GO" id="GO:0005778">
    <property type="term" value="C:peroxisomal membrane"/>
    <property type="evidence" value="ECO:0007669"/>
    <property type="project" value="UniProtKB-SubCell"/>
</dbReference>
<dbReference type="RefSeq" id="XP_004177809.1">
    <property type="nucleotide sequence ID" value="XM_004177761.1"/>
</dbReference>
<proteinExistence type="predicted"/>
<dbReference type="KEGG" id="tbl:TBLA_0A04970"/>
<dbReference type="InParanoid" id="I2GVY8"/>
<evidence type="ECO:0000256" key="1">
    <source>
        <dbReference type="ARBA" id="ARBA00023136"/>
    </source>
</evidence>
<keyword evidence="1 4" id="KW-0472">Membrane</keyword>